<sequence>MSQPSEAATSLADALKQIKQLTSDLATEKQRVIDVQNEASLRVGVWKEAHSHLSELHENRKQDDLKKLQDAKREHDELAKKLLLKSNYHHQKIQELKSQNEFHEKEVSDMAATIFDLRREKSSATQRAEQYEHRIKNLQLRLDASLNCIERAGRKRGISDAGDEHRDTVSALANHNMDGTINTAKKARLASLEVVVPCTQCYTKGWPCDNGDAGGSCRNCQLRQKSAVCKRVMCKDYDGDNCKVRDCTYAHENDHFRHVVNYTVLKVVHQGKSPTEREAEEGKEDK</sequence>
<name>A0AAN6LYQ2_9PLEO</name>
<feature type="coiled-coil region" evidence="1">
    <location>
        <begin position="11"/>
        <end position="141"/>
    </location>
</feature>
<evidence type="ECO:0000313" key="3">
    <source>
        <dbReference type="Proteomes" id="UP001280581"/>
    </source>
</evidence>
<organism evidence="2 3">
    <name type="scientific">Pseudopithomyces chartarum</name>
    <dbReference type="NCBI Taxonomy" id="1892770"/>
    <lineage>
        <taxon>Eukaryota</taxon>
        <taxon>Fungi</taxon>
        <taxon>Dikarya</taxon>
        <taxon>Ascomycota</taxon>
        <taxon>Pezizomycotina</taxon>
        <taxon>Dothideomycetes</taxon>
        <taxon>Pleosporomycetidae</taxon>
        <taxon>Pleosporales</taxon>
        <taxon>Massarineae</taxon>
        <taxon>Didymosphaeriaceae</taxon>
        <taxon>Pseudopithomyces</taxon>
    </lineage>
</organism>
<accession>A0AAN6LYQ2</accession>
<dbReference type="Proteomes" id="UP001280581">
    <property type="component" value="Unassembled WGS sequence"/>
</dbReference>
<comment type="caution">
    <text evidence="2">The sequence shown here is derived from an EMBL/GenBank/DDBJ whole genome shotgun (WGS) entry which is preliminary data.</text>
</comment>
<evidence type="ECO:0000256" key="1">
    <source>
        <dbReference type="SAM" id="Coils"/>
    </source>
</evidence>
<dbReference type="AlphaFoldDB" id="A0AAN6LYQ2"/>
<reference evidence="2 3" key="1">
    <citation type="submission" date="2021-02" db="EMBL/GenBank/DDBJ databases">
        <title>Genome assembly of Pseudopithomyces chartarum.</title>
        <authorList>
            <person name="Jauregui R."/>
            <person name="Singh J."/>
            <person name="Voisey C."/>
        </authorList>
    </citation>
    <scope>NUCLEOTIDE SEQUENCE [LARGE SCALE GENOMIC DNA]</scope>
    <source>
        <strain evidence="2 3">AGR01</strain>
    </source>
</reference>
<keyword evidence="1" id="KW-0175">Coiled coil</keyword>
<dbReference type="EMBL" id="WVTA01000005">
    <property type="protein sequence ID" value="KAK3209606.1"/>
    <property type="molecule type" value="Genomic_DNA"/>
</dbReference>
<proteinExistence type="predicted"/>
<evidence type="ECO:0000313" key="2">
    <source>
        <dbReference type="EMBL" id="KAK3209606.1"/>
    </source>
</evidence>
<gene>
    <name evidence="2" type="ORF">GRF29_44g146424</name>
</gene>
<keyword evidence="3" id="KW-1185">Reference proteome</keyword>
<protein>
    <submittedName>
        <fullName evidence="2">Uncharacterized protein</fullName>
    </submittedName>
</protein>